<gene>
    <name evidence="4" type="primary">rssB_2</name>
    <name evidence="4" type="ORF">R70211_03451</name>
</gene>
<dbReference type="PANTHER" id="PTHR44591:SF3">
    <property type="entry name" value="RESPONSE REGULATORY DOMAIN-CONTAINING PROTEIN"/>
    <property type="match status" value="1"/>
</dbReference>
<dbReference type="GO" id="GO:0000160">
    <property type="term" value="P:phosphorelay signal transduction system"/>
    <property type="evidence" value="ECO:0007669"/>
    <property type="project" value="InterPro"/>
</dbReference>
<feature type="domain" description="Response regulatory" evidence="3">
    <location>
        <begin position="3"/>
        <end position="115"/>
    </location>
</feature>
<dbReference type="PROSITE" id="PS50110">
    <property type="entry name" value="RESPONSE_REGULATORY"/>
    <property type="match status" value="1"/>
</dbReference>
<dbReference type="Gene3D" id="3.40.50.2300">
    <property type="match status" value="1"/>
</dbReference>
<dbReference type="AlphaFoldDB" id="A0A9N8MU72"/>
<keyword evidence="1 2" id="KW-0597">Phosphoprotein</keyword>
<evidence type="ECO:0000313" key="4">
    <source>
        <dbReference type="EMBL" id="CAE6903714.1"/>
    </source>
</evidence>
<dbReference type="InterPro" id="IPR011006">
    <property type="entry name" value="CheY-like_superfamily"/>
</dbReference>
<dbReference type="Proteomes" id="UP000675121">
    <property type="component" value="Unassembled WGS sequence"/>
</dbReference>
<sequence>MATVLLVDDDPNILRPLKLLVEREGYRVVTALDGRAALAAAAIESPGLIVTDWMMPHVDGVELCRRLKGDPATADIPVVMLSAAFPPTPNEPLWDVLLRKPAPIGHLIRAIHSLLDGQRPEPPGR</sequence>
<protein>
    <submittedName>
        <fullName evidence="4">Regulator of RpoS</fullName>
    </submittedName>
</protein>
<evidence type="ECO:0000259" key="3">
    <source>
        <dbReference type="PROSITE" id="PS50110"/>
    </source>
</evidence>
<evidence type="ECO:0000313" key="5">
    <source>
        <dbReference type="Proteomes" id="UP000675121"/>
    </source>
</evidence>
<evidence type="ECO:0000256" key="1">
    <source>
        <dbReference type="ARBA" id="ARBA00022553"/>
    </source>
</evidence>
<reference evidence="4" key="1">
    <citation type="submission" date="2021-02" db="EMBL/GenBank/DDBJ databases">
        <authorList>
            <person name="Vanwijnsberghe S."/>
        </authorList>
    </citation>
    <scope>NUCLEOTIDE SEQUENCE</scope>
    <source>
        <strain evidence="4">R-70211</strain>
    </source>
</reference>
<dbReference type="SMART" id="SM00448">
    <property type="entry name" value="REC"/>
    <property type="match status" value="1"/>
</dbReference>
<dbReference type="PANTHER" id="PTHR44591">
    <property type="entry name" value="STRESS RESPONSE REGULATOR PROTEIN 1"/>
    <property type="match status" value="1"/>
</dbReference>
<name>A0A9N8MU72_9BURK</name>
<organism evidence="4 5">
    <name type="scientific">Paraburkholderia domus</name>
    <dbReference type="NCBI Taxonomy" id="2793075"/>
    <lineage>
        <taxon>Bacteria</taxon>
        <taxon>Pseudomonadati</taxon>
        <taxon>Pseudomonadota</taxon>
        <taxon>Betaproteobacteria</taxon>
        <taxon>Burkholderiales</taxon>
        <taxon>Burkholderiaceae</taxon>
        <taxon>Paraburkholderia</taxon>
    </lineage>
</organism>
<proteinExistence type="predicted"/>
<dbReference type="SUPFAM" id="SSF52172">
    <property type="entry name" value="CheY-like"/>
    <property type="match status" value="1"/>
</dbReference>
<keyword evidence="5" id="KW-1185">Reference proteome</keyword>
<accession>A0A9N8MU72</accession>
<feature type="modified residue" description="4-aspartylphosphate" evidence="2">
    <location>
        <position position="52"/>
    </location>
</feature>
<comment type="caution">
    <text evidence="4">The sequence shown here is derived from an EMBL/GenBank/DDBJ whole genome shotgun (WGS) entry which is preliminary data.</text>
</comment>
<dbReference type="Pfam" id="PF00072">
    <property type="entry name" value="Response_reg"/>
    <property type="match status" value="1"/>
</dbReference>
<evidence type="ECO:0000256" key="2">
    <source>
        <dbReference type="PROSITE-ProRule" id="PRU00169"/>
    </source>
</evidence>
<dbReference type="EMBL" id="CAJNAS010000009">
    <property type="protein sequence ID" value="CAE6903714.1"/>
    <property type="molecule type" value="Genomic_DNA"/>
</dbReference>
<dbReference type="InterPro" id="IPR050595">
    <property type="entry name" value="Bact_response_regulator"/>
</dbReference>
<dbReference type="InterPro" id="IPR001789">
    <property type="entry name" value="Sig_transdc_resp-reg_receiver"/>
</dbReference>